<dbReference type="RefSeq" id="WP_041895612.1">
    <property type="nucleotide sequence ID" value="NZ_CP010086.2"/>
</dbReference>
<dbReference type="AlphaFoldDB" id="A0A0B5QBJ5"/>
<proteinExistence type="predicted"/>
<organism evidence="1 2">
    <name type="scientific">Clostridium beijerinckii</name>
    <name type="common">Clostridium MP</name>
    <dbReference type="NCBI Taxonomy" id="1520"/>
    <lineage>
        <taxon>Bacteria</taxon>
        <taxon>Bacillati</taxon>
        <taxon>Bacillota</taxon>
        <taxon>Clostridia</taxon>
        <taxon>Eubacteriales</taxon>
        <taxon>Clostridiaceae</taxon>
        <taxon>Clostridium</taxon>
    </lineage>
</organism>
<evidence type="ECO:0000313" key="2">
    <source>
        <dbReference type="Proteomes" id="UP000031866"/>
    </source>
</evidence>
<dbReference type="EMBL" id="CP010086">
    <property type="protein sequence ID" value="AJG98305.1"/>
    <property type="molecule type" value="Genomic_DNA"/>
</dbReference>
<protein>
    <submittedName>
        <fullName evidence="1">Uncharacterized protein</fullName>
    </submittedName>
</protein>
<dbReference type="Proteomes" id="UP000031866">
    <property type="component" value="Chromosome"/>
</dbReference>
<dbReference type="STRING" id="1520.LF65_01702"/>
<evidence type="ECO:0000313" key="1">
    <source>
        <dbReference type="EMBL" id="AJG98305.1"/>
    </source>
</evidence>
<reference evidence="2" key="1">
    <citation type="submission" date="2014-12" db="EMBL/GenBank/DDBJ databases">
        <title>Genome sequence of Clostridium beijerinckii strain 59B.</title>
        <authorList>
            <person name="Little G.T."/>
            <person name="Minton N.P."/>
        </authorList>
    </citation>
    <scope>NUCLEOTIDE SEQUENCE [LARGE SCALE GENOMIC DNA]</scope>
    <source>
        <strain evidence="2">59B</strain>
    </source>
</reference>
<accession>A0A0B5QBJ5</accession>
<gene>
    <name evidence="1" type="ORF">LF65_01702</name>
</gene>
<sequence length="201" mass="23928">MPEYSQLQTFIKYNKFTFKNDLEKISAFFCELGFNQGLMNNLIKEIDWKVEDNGFVYTGCNLDENIIKFENSPEIHIRPIIIGMSKEIFDDIKDDILIIEILFYTEEIYDFCKKRYKEWFLSVANNIIIILKKYFFKFGIYLTDEASDMKPLNGFVFDDWSEILMFDFAVIPDKYVNRYSDLPSNYCTSKIEGGLCIYRNF</sequence>
<name>A0A0B5QBJ5_CLOBE</name>
<dbReference type="OrthoDB" id="1931719at2"/>
<dbReference type="KEGG" id="cbei:LF65_01702"/>